<sequence length="121" mass="12158">MSNGYPVNLASLISGENQTLGVLEVIDGVGEYETVGISANNQVLGSTGAVGDYLHRLICVVTGTGSLVQIKDGSGTAFTVLPTSIASVNTFVVPIGAKSTLGAWQVTTGANVTVVAVGAFT</sequence>
<gene>
    <name evidence="1" type="ORF">UFOVP728_4</name>
</gene>
<organism evidence="1">
    <name type="scientific">uncultured Caudovirales phage</name>
    <dbReference type="NCBI Taxonomy" id="2100421"/>
    <lineage>
        <taxon>Viruses</taxon>
        <taxon>Duplodnaviria</taxon>
        <taxon>Heunggongvirae</taxon>
        <taxon>Uroviricota</taxon>
        <taxon>Caudoviricetes</taxon>
        <taxon>Peduoviridae</taxon>
        <taxon>Maltschvirus</taxon>
        <taxon>Maltschvirus maltsch</taxon>
    </lineage>
</organism>
<proteinExistence type="predicted"/>
<name>A0A6J5NTZ1_9CAUD</name>
<accession>A0A6J5NTZ1</accession>
<protein>
    <submittedName>
        <fullName evidence="1">Uncharacterized protein</fullName>
    </submittedName>
</protein>
<evidence type="ECO:0000313" key="1">
    <source>
        <dbReference type="EMBL" id="CAB4160628.1"/>
    </source>
</evidence>
<dbReference type="EMBL" id="LR796706">
    <property type="protein sequence ID" value="CAB4160628.1"/>
    <property type="molecule type" value="Genomic_DNA"/>
</dbReference>
<reference evidence="1" key="1">
    <citation type="submission" date="2020-04" db="EMBL/GenBank/DDBJ databases">
        <authorList>
            <person name="Chiriac C."/>
            <person name="Salcher M."/>
            <person name="Ghai R."/>
            <person name="Kavagutti S V."/>
        </authorList>
    </citation>
    <scope>NUCLEOTIDE SEQUENCE</scope>
</reference>